<feature type="compositionally biased region" description="Polar residues" evidence="1">
    <location>
        <begin position="275"/>
        <end position="284"/>
    </location>
</feature>
<keyword evidence="2" id="KW-0812">Transmembrane</keyword>
<dbReference type="EMBL" id="WIXP02000013">
    <property type="protein sequence ID" value="KAF6201296.1"/>
    <property type="molecule type" value="Genomic_DNA"/>
</dbReference>
<evidence type="ECO:0000256" key="1">
    <source>
        <dbReference type="SAM" id="MobiDB-lite"/>
    </source>
</evidence>
<reference evidence="3" key="1">
    <citation type="journal article" date="2021" name="Mol. Ecol. Resour.">
        <title>Apolygus lucorum genome provides insights into omnivorousness and mesophyll feeding.</title>
        <authorList>
            <person name="Liu Y."/>
            <person name="Liu H."/>
            <person name="Wang H."/>
            <person name="Huang T."/>
            <person name="Liu B."/>
            <person name="Yang B."/>
            <person name="Yin L."/>
            <person name="Li B."/>
            <person name="Zhang Y."/>
            <person name="Zhang S."/>
            <person name="Jiang F."/>
            <person name="Zhang X."/>
            <person name="Ren Y."/>
            <person name="Wang B."/>
            <person name="Wang S."/>
            <person name="Lu Y."/>
            <person name="Wu K."/>
            <person name="Fan W."/>
            <person name="Wang G."/>
        </authorList>
    </citation>
    <scope>NUCLEOTIDE SEQUENCE</scope>
    <source>
        <strain evidence="3">12Hb</strain>
    </source>
</reference>
<comment type="caution">
    <text evidence="3">The sequence shown here is derived from an EMBL/GenBank/DDBJ whole genome shotgun (WGS) entry which is preliminary data.</text>
</comment>
<keyword evidence="4" id="KW-1185">Reference proteome</keyword>
<evidence type="ECO:0000313" key="3">
    <source>
        <dbReference type="EMBL" id="KAF6201296.1"/>
    </source>
</evidence>
<gene>
    <name evidence="3" type="ORF">GE061_005744</name>
</gene>
<feature type="transmembrane region" description="Helical" evidence="2">
    <location>
        <begin position="52"/>
        <end position="75"/>
    </location>
</feature>
<evidence type="ECO:0000313" key="4">
    <source>
        <dbReference type="Proteomes" id="UP000466442"/>
    </source>
</evidence>
<evidence type="ECO:0000256" key="2">
    <source>
        <dbReference type="SAM" id="Phobius"/>
    </source>
</evidence>
<sequence>MVMSVIGLMTTLYESSSQNMNDNIREVWSSHFGGSTTMGTESLRKSIMTAIALARGLTVHIYIAAYILMFYPFFFERGITLLLLWMLICTIRSVIVNLFALFVGCIICSSYSDLKPVCFEFSASKAIEIACSVYMWLSVNDYHIKLRARRRNLIASKMLAKTTQISDSDMSLLSTDISYMDFDEEVEASADSVMAKAAVDWLTKSAFGTKYQSRMVTDTVGTRTFLNMSAEELKELQKRINNKLREGLGFEDVVSKELLLGSDENIQEPTEKLETQSVSSQTQEPSKKLEQRLSKQEILLESTASTIEKQGGYTLTGQHLDDD</sequence>
<protein>
    <submittedName>
        <fullName evidence="3">Uncharacterized protein</fullName>
    </submittedName>
</protein>
<dbReference type="OrthoDB" id="6614018at2759"/>
<keyword evidence="2" id="KW-1133">Transmembrane helix</keyword>
<organism evidence="3 4">
    <name type="scientific">Apolygus lucorum</name>
    <name type="common">Small green plant bug</name>
    <name type="synonym">Lygocoris lucorum</name>
    <dbReference type="NCBI Taxonomy" id="248454"/>
    <lineage>
        <taxon>Eukaryota</taxon>
        <taxon>Metazoa</taxon>
        <taxon>Ecdysozoa</taxon>
        <taxon>Arthropoda</taxon>
        <taxon>Hexapoda</taxon>
        <taxon>Insecta</taxon>
        <taxon>Pterygota</taxon>
        <taxon>Neoptera</taxon>
        <taxon>Paraneoptera</taxon>
        <taxon>Hemiptera</taxon>
        <taxon>Heteroptera</taxon>
        <taxon>Panheteroptera</taxon>
        <taxon>Cimicomorpha</taxon>
        <taxon>Miridae</taxon>
        <taxon>Mirini</taxon>
        <taxon>Apolygus</taxon>
    </lineage>
</organism>
<dbReference type="AlphaFoldDB" id="A0A8S9WZR7"/>
<proteinExistence type="predicted"/>
<accession>A0A8S9WZR7</accession>
<keyword evidence="2" id="KW-0472">Membrane</keyword>
<dbReference type="Proteomes" id="UP000466442">
    <property type="component" value="Unassembled WGS sequence"/>
</dbReference>
<feature type="transmembrane region" description="Helical" evidence="2">
    <location>
        <begin position="81"/>
        <end position="107"/>
    </location>
</feature>
<name>A0A8S9WZR7_APOLU</name>
<feature type="region of interest" description="Disordered" evidence="1">
    <location>
        <begin position="265"/>
        <end position="291"/>
    </location>
</feature>